<evidence type="ECO:0000313" key="1">
    <source>
        <dbReference type="EMBL" id="KAK3710991.1"/>
    </source>
</evidence>
<dbReference type="EMBL" id="JAUTXU010000080">
    <property type="protein sequence ID" value="KAK3710991.1"/>
    <property type="molecule type" value="Genomic_DNA"/>
</dbReference>
<accession>A0ACC3N7M6</accession>
<dbReference type="Proteomes" id="UP001281147">
    <property type="component" value="Unassembled WGS sequence"/>
</dbReference>
<evidence type="ECO:0000313" key="2">
    <source>
        <dbReference type="Proteomes" id="UP001281147"/>
    </source>
</evidence>
<comment type="caution">
    <text evidence="1">The sequence shown here is derived from an EMBL/GenBank/DDBJ whole genome shotgun (WGS) entry which is preliminary data.</text>
</comment>
<feature type="non-terminal residue" evidence="1">
    <location>
        <position position="1"/>
    </location>
</feature>
<organism evidence="1 2">
    <name type="scientific">Vermiconidia calcicola</name>
    <dbReference type="NCBI Taxonomy" id="1690605"/>
    <lineage>
        <taxon>Eukaryota</taxon>
        <taxon>Fungi</taxon>
        <taxon>Dikarya</taxon>
        <taxon>Ascomycota</taxon>
        <taxon>Pezizomycotina</taxon>
        <taxon>Dothideomycetes</taxon>
        <taxon>Dothideomycetidae</taxon>
        <taxon>Mycosphaerellales</taxon>
        <taxon>Extremaceae</taxon>
        <taxon>Vermiconidia</taxon>
    </lineage>
</organism>
<proteinExistence type="predicted"/>
<gene>
    <name evidence="1" type="ORF">LTR37_010012</name>
</gene>
<sequence length="264" mass="29250">GNISNLPPSVDVIVGPTFKDSFLPGYPTKQESPFWEADFKERNVVEPNFDLKIGQYEAHDYFGDGSVYILNVPGHAVGHISALVRTTADTAIFMGGDVCHFAGDIRPTEYVPLPDPLPSTAILDARLKHPCPCTMFTACHPTQSESRTTPFFQCASGPASFYADPPTAMRSIRALTEFDADPNILTLIAHDPGPNYLPMNFFPNGTINDWQEKGWKDAIHWYFLNELPFDEGKVVKQPLIDGKIPYARPNCPADRTSQAFTKTV</sequence>
<reference evidence="1" key="1">
    <citation type="submission" date="2023-07" db="EMBL/GenBank/DDBJ databases">
        <title>Black Yeasts Isolated from many extreme environments.</title>
        <authorList>
            <person name="Coleine C."/>
            <person name="Stajich J.E."/>
            <person name="Selbmann L."/>
        </authorList>
    </citation>
    <scope>NUCLEOTIDE SEQUENCE</scope>
    <source>
        <strain evidence="1">CCFEE 5714</strain>
    </source>
</reference>
<protein>
    <submittedName>
        <fullName evidence="1">Uncharacterized protein</fullName>
    </submittedName>
</protein>
<name>A0ACC3N7M6_9PEZI</name>
<keyword evidence="2" id="KW-1185">Reference proteome</keyword>